<keyword evidence="3" id="KW-1185">Reference proteome</keyword>
<sequence>MSSNGKHDASKGINREELCRKLTEEVRKLRDKSHRSGLSSAELVDLLTKSKSKLPRRGTAGKGSLISKAKVRSLVLTLFLPIVLGFSIVYFRQEIWSYFVEDPCLISSSFVLSEMGRPLASCELCRNLTAVPVYESITPAEFVAKHAYNIRPALVTGATITWTAMETFSFDYFKELYGSHPDALRAVEEECQFFPYNTEFISLEDAFQMSPERAALNDGEKKWYFGWSNCDPLVAEELRRHYERPYFLPESSESSALDWIFMGGPGKGAGIHLDNVAKPSWQAQLSGKKTWTLLPLPECENICHELKVTVNTGDIIVLDTNQWYHTTQIHPGKISITIGSEFD</sequence>
<feature type="transmembrane region" description="Helical" evidence="1">
    <location>
        <begin position="71"/>
        <end position="91"/>
    </location>
</feature>
<keyword evidence="1" id="KW-0812">Transmembrane</keyword>
<dbReference type="GeneID" id="119737419"/>
<dbReference type="Proteomes" id="UP000887568">
    <property type="component" value="Unplaced"/>
</dbReference>
<dbReference type="OMA" id="HIRECQF"/>
<evidence type="ECO:0000313" key="2">
    <source>
        <dbReference type="EnsemblMetazoa" id="XP_038067685.1"/>
    </source>
</evidence>
<dbReference type="AlphaFoldDB" id="A0A914AUE1"/>
<accession>A0A914AUE1</accession>
<dbReference type="EnsemblMetazoa" id="XM_038211757.1">
    <property type="protein sequence ID" value="XP_038067685.1"/>
    <property type="gene ID" value="LOC119737419"/>
</dbReference>
<keyword evidence="1" id="KW-0472">Membrane</keyword>
<dbReference type="InterPro" id="IPR050910">
    <property type="entry name" value="JMJD6_ArgDemeth/LysHydrox"/>
</dbReference>
<protein>
    <submittedName>
        <fullName evidence="2">Uncharacterized protein</fullName>
    </submittedName>
</protein>
<name>A0A914AUE1_PATMI</name>
<dbReference type="Gene3D" id="2.60.120.650">
    <property type="entry name" value="Cupin"/>
    <property type="match status" value="1"/>
</dbReference>
<dbReference type="PANTHER" id="PTHR12480">
    <property type="entry name" value="ARGININE DEMETHYLASE AND LYSYL-HYDROXYLASE JMJD"/>
    <property type="match status" value="1"/>
</dbReference>
<evidence type="ECO:0000313" key="3">
    <source>
        <dbReference type="Proteomes" id="UP000887568"/>
    </source>
</evidence>
<reference evidence="2" key="1">
    <citation type="submission" date="2022-11" db="UniProtKB">
        <authorList>
            <consortium name="EnsemblMetazoa"/>
        </authorList>
    </citation>
    <scope>IDENTIFICATION</scope>
</reference>
<dbReference type="PANTHER" id="PTHR12480:SF19">
    <property type="entry name" value="CUPIN-LIKE DOMAIN-CONTAINING PROTEIN"/>
    <property type="match status" value="1"/>
</dbReference>
<evidence type="ECO:0000256" key="1">
    <source>
        <dbReference type="SAM" id="Phobius"/>
    </source>
</evidence>
<dbReference type="SUPFAM" id="SSF51197">
    <property type="entry name" value="Clavaminate synthase-like"/>
    <property type="match status" value="1"/>
</dbReference>
<dbReference type="RefSeq" id="XP_038067685.1">
    <property type="nucleotide sequence ID" value="XM_038211757.1"/>
</dbReference>
<organism evidence="2 3">
    <name type="scientific">Patiria miniata</name>
    <name type="common">Bat star</name>
    <name type="synonym">Asterina miniata</name>
    <dbReference type="NCBI Taxonomy" id="46514"/>
    <lineage>
        <taxon>Eukaryota</taxon>
        <taxon>Metazoa</taxon>
        <taxon>Echinodermata</taxon>
        <taxon>Eleutherozoa</taxon>
        <taxon>Asterozoa</taxon>
        <taxon>Asteroidea</taxon>
        <taxon>Valvatacea</taxon>
        <taxon>Valvatida</taxon>
        <taxon>Asterinidae</taxon>
        <taxon>Patiria</taxon>
    </lineage>
</organism>
<dbReference type="OrthoDB" id="10063099at2759"/>
<dbReference type="GO" id="GO:0016706">
    <property type="term" value="F:2-oxoglutarate-dependent dioxygenase activity"/>
    <property type="evidence" value="ECO:0007669"/>
    <property type="project" value="TreeGrafter"/>
</dbReference>
<keyword evidence="1" id="KW-1133">Transmembrane helix</keyword>
<proteinExistence type="predicted"/>